<evidence type="ECO:0000256" key="1">
    <source>
        <dbReference type="SAM" id="MobiDB-lite"/>
    </source>
</evidence>
<dbReference type="EMBL" id="JACSEA010000007">
    <property type="protein sequence ID" value="KAF7396654.1"/>
    <property type="molecule type" value="Genomic_DNA"/>
</dbReference>
<dbReference type="AlphaFoldDB" id="A0A834JXU1"/>
<accession>A0A834JXU1</accession>
<gene>
    <name evidence="2" type="ORF">HZH66_007516</name>
</gene>
<protein>
    <submittedName>
        <fullName evidence="2">Uncharacterized protein</fullName>
    </submittedName>
</protein>
<sequence>MKSESNNGYIRANVIPEQNELTSPTGQDVSLTGSPLQIYVNYRHDLNGIESSRVEAIESFCLKRPIPRAVYNPFTG</sequence>
<feature type="region of interest" description="Disordered" evidence="1">
    <location>
        <begin position="1"/>
        <end position="28"/>
    </location>
</feature>
<evidence type="ECO:0000313" key="3">
    <source>
        <dbReference type="Proteomes" id="UP000614350"/>
    </source>
</evidence>
<feature type="compositionally biased region" description="Polar residues" evidence="1">
    <location>
        <begin position="19"/>
        <end position="28"/>
    </location>
</feature>
<evidence type="ECO:0000313" key="2">
    <source>
        <dbReference type="EMBL" id="KAF7396654.1"/>
    </source>
</evidence>
<comment type="caution">
    <text evidence="2">The sequence shown here is derived from an EMBL/GenBank/DDBJ whole genome shotgun (WGS) entry which is preliminary data.</text>
</comment>
<keyword evidence="3" id="KW-1185">Reference proteome</keyword>
<proteinExistence type="predicted"/>
<reference evidence="2" key="1">
    <citation type="journal article" date="2020" name="G3 (Bethesda)">
        <title>High-Quality Assemblies for Three Invasive Social Wasps from the &lt;i&gt;Vespula&lt;/i&gt; Genus.</title>
        <authorList>
            <person name="Harrop T.W.R."/>
            <person name="Guhlin J."/>
            <person name="McLaughlin G.M."/>
            <person name="Permina E."/>
            <person name="Stockwell P."/>
            <person name="Gilligan J."/>
            <person name="Le Lec M.F."/>
            <person name="Gruber M.A.M."/>
            <person name="Quinn O."/>
            <person name="Lovegrove M."/>
            <person name="Duncan E.J."/>
            <person name="Remnant E.J."/>
            <person name="Van Eeckhoven J."/>
            <person name="Graham B."/>
            <person name="Knapp R.A."/>
            <person name="Langford K.W."/>
            <person name="Kronenberg Z."/>
            <person name="Press M.O."/>
            <person name="Eacker S.M."/>
            <person name="Wilson-Rankin E.E."/>
            <person name="Purcell J."/>
            <person name="Lester P.J."/>
            <person name="Dearden P.K."/>
        </authorList>
    </citation>
    <scope>NUCLEOTIDE SEQUENCE</scope>
    <source>
        <strain evidence="2">Marl-1</strain>
    </source>
</reference>
<name>A0A834JXU1_VESVU</name>
<organism evidence="2 3">
    <name type="scientific">Vespula vulgaris</name>
    <name type="common">Yellow jacket</name>
    <name type="synonym">Wasp</name>
    <dbReference type="NCBI Taxonomy" id="7454"/>
    <lineage>
        <taxon>Eukaryota</taxon>
        <taxon>Metazoa</taxon>
        <taxon>Ecdysozoa</taxon>
        <taxon>Arthropoda</taxon>
        <taxon>Hexapoda</taxon>
        <taxon>Insecta</taxon>
        <taxon>Pterygota</taxon>
        <taxon>Neoptera</taxon>
        <taxon>Endopterygota</taxon>
        <taxon>Hymenoptera</taxon>
        <taxon>Apocrita</taxon>
        <taxon>Aculeata</taxon>
        <taxon>Vespoidea</taxon>
        <taxon>Vespidae</taxon>
        <taxon>Vespinae</taxon>
        <taxon>Vespula</taxon>
    </lineage>
</organism>
<dbReference type="Proteomes" id="UP000614350">
    <property type="component" value="Unassembled WGS sequence"/>
</dbReference>